<gene>
    <name evidence="6" type="ORF">A2519_18720</name>
</gene>
<dbReference type="EMBL" id="MFYX01000113">
    <property type="protein sequence ID" value="OGK02058.1"/>
    <property type="molecule type" value="Genomic_DNA"/>
</dbReference>
<dbReference type="Proteomes" id="UP000179243">
    <property type="component" value="Unassembled WGS sequence"/>
</dbReference>
<dbReference type="SUPFAM" id="SSF51905">
    <property type="entry name" value="FAD/NAD(P)-binding domain"/>
    <property type="match status" value="1"/>
</dbReference>
<name>A0A1F7F656_UNCRA</name>
<dbReference type="PANTHER" id="PTHR43498:SF1">
    <property type="entry name" value="COB--COM HETERODISULFIDE REDUCTASE IRON-SULFUR SUBUNIT A"/>
    <property type="match status" value="1"/>
</dbReference>
<dbReference type="Gene3D" id="3.50.50.60">
    <property type="entry name" value="FAD/NAD(P)-binding domain"/>
    <property type="match status" value="1"/>
</dbReference>
<dbReference type="Pfam" id="PF12831">
    <property type="entry name" value="FAD_oxidored"/>
    <property type="match status" value="1"/>
</dbReference>
<proteinExistence type="predicted"/>
<keyword evidence="3" id="KW-0560">Oxidoreductase</keyword>
<reference evidence="6 7" key="1">
    <citation type="journal article" date="2016" name="Nat. Commun.">
        <title>Thousands of microbial genomes shed light on interconnected biogeochemical processes in an aquifer system.</title>
        <authorList>
            <person name="Anantharaman K."/>
            <person name="Brown C.T."/>
            <person name="Hug L.A."/>
            <person name="Sharon I."/>
            <person name="Castelle C.J."/>
            <person name="Probst A.J."/>
            <person name="Thomas B.C."/>
            <person name="Singh A."/>
            <person name="Wilkins M.J."/>
            <person name="Karaoz U."/>
            <person name="Brodie E.L."/>
            <person name="Williams K.H."/>
            <person name="Hubbard S.S."/>
            <person name="Banfield J.F."/>
        </authorList>
    </citation>
    <scope>NUCLEOTIDE SEQUENCE [LARGE SCALE GENOMIC DNA]</scope>
</reference>
<evidence type="ECO:0008006" key="8">
    <source>
        <dbReference type="Google" id="ProtNLM"/>
    </source>
</evidence>
<evidence type="ECO:0000256" key="1">
    <source>
        <dbReference type="ARBA" id="ARBA00022485"/>
    </source>
</evidence>
<evidence type="ECO:0000256" key="4">
    <source>
        <dbReference type="ARBA" id="ARBA00023004"/>
    </source>
</evidence>
<dbReference type="AlphaFoldDB" id="A0A1F7F656"/>
<organism evidence="6 7">
    <name type="scientific">Candidatus Raymondbacteria bacterium RIFOXYD12_FULL_49_13</name>
    <dbReference type="NCBI Taxonomy" id="1817890"/>
    <lineage>
        <taxon>Bacteria</taxon>
        <taxon>Raymondiibacteriota</taxon>
    </lineage>
</organism>
<keyword evidence="4" id="KW-0408">Iron</keyword>
<dbReference type="GO" id="GO:0046872">
    <property type="term" value="F:metal ion binding"/>
    <property type="evidence" value="ECO:0007669"/>
    <property type="project" value="UniProtKB-KW"/>
</dbReference>
<accession>A0A1F7F656</accession>
<protein>
    <recommendedName>
        <fullName evidence="8">Fumarate reductase</fullName>
    </recommendedName>
</protein>
<evidence type="ECO:0000256" key="3">
    <source>
        <dbReference type="ARBA" id="ARBA00023002"/>
    </source>
</evidence>
<dbReference type="GO" id="GO:0051539">
    <property type="term" value="F:4 iron, 4 sulfur cluster binding"/>
    <property type="evidence" value="ECO:0007669"/>
    <property type="project" value="UniProtKB-KW"/>
</dbReference>
<dbReference type="InterPro" id="IPR036188">
    <property type="entry name" value="FAD/NAD-bd_sf"/>
</dbReference>
<keyword evidence="2" id="KW-0479">Metal-binding</keyword>
<dbReference type="InterPro" id="IPR039650">
    <property type="entry name" value="HdrA-like"/>
</dbReference>
<keyword evidence="1" id="KW-0004">4Fe-4S</keyword>
<sequence>MNIQKHTADVCVIGGGMAGLCAAIAAARNGAVTVLMHDRPVLGGNASSEMRIHICGADRQGDIINMRETGILEEIRLENLYRNPNRNFSIWDTVLYEKAMLQPNLTTLFNCSCVNAGMEGITIKSVTGWQLNTYTHHEISAKIFIDCSGDSVLASLSGAMYRQGREGNNEFNESVAPEKADEKTMGMTCLFHSRKYDTAQVFKPYAWAYTFEKDDELPYGAKGHGWFEMGYWWVELGGEADTIRDTEKLRHELLRIVFGLWDHIKNRGDHGADNWALDWVQFLPAKRENRRYIGDHILNQNDVEAEGRFDDLVAYGGWPMDDHHPAGFCAVKLSNPATIFHSAPSPFGIPYRCLYSKNISNLMFAGRNVSCTHLAMSATRVMGTGCSMGQAAGTAAALAAKSSQTPRDILGRIRELQQVLIRDDCYLPWVKQEFSQLTKDAVIESSSGSGESVRDGINRPVGQEQHGWSCRPGESLTLTFSQEHSVEQATMLLDSALHRLNALSYHQGDEQLTSVPPEMTKSYTLEGLFNGTWTVITRVENNYQRLVRVPIQKNIQGVRFTLHETWGSDQSTVYSFNVE</sequence>
<comment type="caution">
    <text evidence="6">The sequence shown here is derived from an EMBL/GenBank/DDBJ whole genome shotgun (WGS) entry which is preliminary data.</text>
</comment>
<evidence type="ECO:0000256" key="2">
    <source>
        <dbReference type="ARBA" id="ARBA00022723"/>
    </source>
</evidence>
<dbReference type="PANTHER" id="PTHR43498">
    <property type="entry name" value="FERREDOXIN:COB-COM HETERODISULFIDE REDUCTASE SUBUNIT A"/>
    <property type="match status" value="1"/>
</dbReference>
<evidence type="ECO:0000313" key="7">
    <source>
        <dbReference type="Proteomes" id="UP000179243"/>
    </source>
</evidence>
<dbReference type="GO" id="GO:0016491">
    <property type="term" value="F:oxidoreductase activity"/>
    <property type="evidence" value="ECO:0007669"/>
    <property type="project" value="UniProtKB-KW"/>
</dbReference>
<keyword evidence="5" id="KW-0411">Iron-sulfur</keyword>
<evidence type="ECO:0000313" key="6">
    <source>
        <dbReference type="EMBL" id="OGK02058.1"/>
    </source>
</evidence>
<evidence type="ECO:0000256" key="5">
    <source>
        <dbReference type="ARBA" id="ARBA00023014"/>
    </source>
</evidence>